<dbReference type="PRINTS" id="PR01434">
    <property type="entry name" value="NADHDHGNASE5"/>
</dbReference>
<evidence type="ECO:0000256" key="1">
    <source>
        <dbReference type="ARBA" id="ARBA00004141"/>
    </source>
</evidence>
<name>A0A1H3W3E8_9EURY</name>
<dbReference type="GO" id="GO:0015990">
    <property type="term" value="P:electron transport coupled proton transport"/>
    <property type="evidence" value="ECO:0007669"/>
    <property type="project" value="TreeGrafter"/>
</dbReference>
<feature type="transmembrane region" description="Helical" evidence="5">
    <location>
        <begin position="119"/>
        <end position="136"/>
    </location>
</feature>
<protein>
    <submittedName>
        <fullName evidence="8">NADH-quinone oxidoreductase subunit L</fullName>
    </submittedName>
</protein>
<sequence>MAGAFDFAPVIVLLPFLSFVVSLAAGKYLPKGGAFGGIAATAGSLAVSAWVFLTVSQGNVYNETLYTWVAGGETSLSFGLLLDPLAAMMLLIVCLVSMLVHVFSLGYMNDEGETGLPRYYAGLGLFTASMLGFVVADNLLMAFMFFELVGLCSYLLIGFWFRQDGPPSAAKKAFLVTRFGDYFFLVGVVAVFATFGTAKFAGEGAFPVLAEEALHGSAEAVRTFGFAPETWFTIVGLLILGGVVGKSAQFPLHTWLPDAMEGPTPVSALIHAATMVAAGVYLVARMYGFYALSPTALGIIALVGGFTALFAATMGVVKKEIKQVLAYSTISQYGYMMLGLGAGGYVAASFHLLTHAFFKALLFLGAGSVIIAMHHDENMWNMGGLKDRMPVTYYTFLSGSLALAGIVPFAGFWSKDEVLYEALVHGLGGSPLLLAGYAMGLVAVFFTGFYTFRMVFLTFHGEPRSETARDPHGVRWNVKGPLVVLGILAATIGFVNMVPVQDLTGIHLEYLHDWLAHGEISALTAEHYSELLHDYAHYTSADVASYVAGAVSLALALAGAGAAHVLYNVPDPDEHTEKLGAVKTLWYNNYYQDEYQVWIAQSLVLPIARVADTFDQGVVDGVVNGVSSVSLFAGSRIRRIQTGVVTNYAVLLSLGLTALLVVFGLVGGWFA</sequence>
<feature type="transmembrane region" description="Helical" evidence="5">
    <location>
        <begin position="33"/>
        <end position="53"/>
    </location>
</feature>
<evidence type="ECO:0000313" key="8">
    <source>
        <dbReference type="EMBL" id="SDZ81583.1"/>
    </source>
</evidence>
<dbReference type="GO" id="GO:0003954">
    <property type="term" value="F:NADH dehydrogenase activity"/>
    <property type="evidence" value="ECO:0007669"/>
    <property type="project" value="TreeGrafter"/>
</dbReference>
<dbReference type="PRINTS" id="PR01435">
    <property type="entry name" value="NPOXDRDTASE5"/>
</dbReference>
<accession>A0A1H3W3E8</accession>
<dbReference type="Pfam" id="PF00361">
    <property type="entry name" value="Proton_antipo_M"/>
    <property type="match status" value="1"/>
</dbReference>
<keyword evidence="9" id="KW-1185">Reference proteome</keyword>
<feature type="transmembrane region" description="Helical" evidence="5">
    <location>
        <begin position="543"/>
        <end position="567"/>
    </location>
</feature>
<dbReference type="InterPro" id="IPR018393">
    <property type="entry name" value="NADHpl_OxRdtase_5_subgr"/>
</dbReference>
<dbReference type="GO" id="GO:0016020">
    <property type="term" value="C:membrane"/>
    <property type="evidence" value="ECO:0007669"/>
    <property type="project" value="UniProtKB-SubCell"/>
</dbReference>
<feature type="transmembrane region" description="Helical" evidence="5">
    <location>
        <begin position="221"/>
        <end position="245"/>
    </location>
</feature>
<feature type="transmembrane region" description="Helical" evidence="5">
    <location>
        <begin position="266"/>
        <end position="284"/>
    </location>
</feature>
<dbReference type="Gene3D" id="1.20.5.2700">
    <property type="match status" value="1"/>
</dbReference>
<evidence type="ECO:0000256" key="3">
    <source>
        <dbReference type="ARBA" id="ARBA00022989"/>
    </source>
</evidence>
<dbReference type="InterPro" id="IPR001516">
    <property type="entry name" value="Proton_antipo_N"/>
</dbReference>
<evidence type="ECO:0000256" key="2">
    <source>
        <dbReference type="ARBA" id="ARBA00022692"/>
    </source>
</evidence>
<dbReference type="InterPro" id="IPR003945">
    <property type="entry name" value="NU5C-like"/>
</dbReference>
<feature type="transmembrane region" description="Helical" evidence="5">
    <location>
        <begin position="352"/>
        <end position="372"/>
    </location>
</feature>
<evidence type="ECO:0000256" key="4">
    <source>
        <dbReference type="ARBA" id="ARBA00023136"/>
    </source>
</evidence>
<keyword evidence="3 5" id="KW-1133">Transmembrane helix</keyword>
<feature type="transmembrane region" description="Helical" evidence="5">
    <location>
        <begin position="324"/>
        <end position="346"/>
    </location>
</feature>
<feature type="transmembrane region" description="Helical" evidence="5">
    <location>
        <begin position="182"/>
        <end position="201"/>
    </location>
</feature>
<dbReference type="Proteomes" id="UP000236755">
    <property type="component" value="Unassembled WGS sequence"/>
</dbReference>
<dbReference type="PANTHER" id="PTHR42829">
    <property type="entry name" value="NADH-UBIQUINONE OXIDOREDUCTASE CHAIN 5"/>
    <property type="match status" value="1"/>
</dbReference>
<dbReference type="STRING" id="555874.SAMN04488065_0530"/>
<feature type="transmembrane region" description="Helical" evidence="5">
    <location>
        <begin position="142"/>
        <end position="161"/>
    </location>
</feature>
<feature type="transmembrane region" description="Helical" evidence="5">
    <location>
        <begin position="85"/>
        <end position="107"/>
    </location>
</feature>
<dbReference type="NCBIfam" id="NF005141">
    <property type="entry name" value="PRK06590.1"/>
    <property type="match status" value="1"/>
</dbReference>
<feature type="transmembrane region" description="Helical" evidence="5">
    <location>
        <begin position="434"/>
        <end position="459"/>
    </location>
</feature>
<dbReference type="GO" id="GO:0042773">
    <property type="term" value="P:ATP synthesis coupled electron transport"/>
    <property type="evidence" value="ECO:0007669"/>
    <property type="project" value="InterPro"/>
</dbReference>
<feature type="transmembrane region" description="Helical" evidence="5">
    <location>
        <begin position="480"/>
        <end position="498"/>
    </location>
</feature>
<dbReference type="GO" id="GO:0008137">
    <property type="term" value="F:NADH dehydrogenase (ubiquinone) activity"/>
    <property type="evidence" value="ECO:0007669"/>
    <property type="project" value="InterPro"/>
</dbReference>
<reference evidence="8 9" key="1">
    <citation type="submission" date="2016-10" db="EMBL/GenBank/DDBJ databases">
        <authorList>
            <person name="de Groot N.N."/>
        </authorList>
    </citation>
    <scope>NUCLEOTIDE SEQUENCE [LARGE SCALE GENOMIC DNA]</scope>
    <source>
        <strain evidence="8 9">CGMCC 1.8712</strain>
    </source>
</reference>
<dbReference type="Pfam" id="PF00662">
    <property type="entry name" value="Proton_antipo_N"/>
    <property type="match status" value="1"/>
</dbReference>
<feature type="transmembrane region" description="Helical" evidence="5">
    <location>
        <begin position="645"/>
        <end position="670"/>
    </location>
</feature>
<organism evidence="8 9">
    <name type="scientific">Haloplanus vescus</name>
    <dbReference type="NCBI Taxonomy" id="555874"/>
    <lineage>
        <taxon>Archaea</taxon>
        <taxon>Methanobacteriati</taxon>
        <taxon>Methanobacteriota</taxon>
        <taxon>Stenosarchaea group</taxon>
        <taxon>Halobacteria</taxon>
        <taxon>Halobacteriales</taxon>
        <taxon>Haloferacaceae</taxon>
        <taxon>Haloplanus</taxon>
    </lineage>
</organism>
<proteinExistence type="predicted"/>
<evidence type="ECO:0000313" key="9">
    <source>
        <dbReference type="Proteomes" id="UP000236755"/>
    </source>
</evidence>
<feature type="transmembrane region" description="Helical" evidence="5">
    <location>
        <begin position="6"/>
        <end position="26"/>
    </location>
</feature>
<gene>
    <name evidence="8" type="ORF">SAMN04488065_0530</name>
</gene>
<feature type="transmembrane region" description="Helical" evidence="5">
    <location>
        <begin position="296"/>
        <end position="317"/>
    </location>
</feature>
<dbReference type="AlphaFoldDB" id="A0A1H3W3E8"/>
<feature type="transmembrane region" description="Helical" evidence="5">
    <location>
        <begin position="393"/>
        <end position="414"/>
    </location>
</feature>
<comment type="subcellular location">
    <subcellularLocation>
        <location evidence="1">Membrane</location>
        <topology evidence="1">Multi-pass membrane protein</topology>
    </subcellularLocation>
</comment>
<evidence type="ECO:0000256" key="5">
    <source>
        <dbReference type="SAM" id="Phobius"/>
    </source>
</evidence>
<keyword evidence="2 5" id="KW-0812">Transmembrane</keyword>
<dbReference type="PANTHER" id="PTHR42829:SF2">
    <property type="entry name" value="NADH-UBIQUINONE OXIDOREDUCTASE CHAIN 5"/>
    <property type="match status" value="1"/>
</dbReference>
<dbReference type="EMBL" id="FNQT01000001">
    <property type="protein sequence ID" value="SDZ81583.1"/>
    <property type="molecule type" value="Genomic_DNA"/>
</dbReference>
<feature type="domain" description="NADH-Ubiquinone oxidoreductase (complex I) chain 5 N-terminal" evidence="7">
    <location>
        <begin position="68"/>
        <end position="120"/>
    </location>
</feature>
<keyword evidence="4 5" id="KW-0472">Membrane</keyword>
<dbReference type="InterPro" id="IPR001750">
    <property type="entry name" value="ND/Mrp_TM"/>
</dbReference>
<dbReference type="OrthoDB" id="371891at2157"/>
<evidence type="ECO:0000259" key="6">
    <source>
        <dbReference type="Pfam" id="PF00361"/>
    </source>
</evidence>
<feature type="domain" description="NADH:quinone oxidoreductase/Mrp antiporter transmembrane" evidence="6">
    <location>
        <begin position="136"/>
        <end position="423"/>
    </location>
</feature>
<dbReference type="NCBIfam" id="TIGR01974">
    <property type="entry name" value="NDH_I_L"/>
    <property type="match status" value="1"/>
</dbReference>
<evidence type="ECO:0000259" key="7">
    <source>
        <dbReference type="Pfam" id="PF00662"/>
    </source>
</evidence>
<dbReference type="RefSeq" id="WP_092630996.1">
    <property type="nucleotide sequence ID" value="NZ_FNQT01000001.1"/>
</dbReference>